<dbReference type="PANTHER" id="PTHR21838">
    <property type="entry name" value="COILED-COIL DOMAIN-CONTAINING PROTEIN 137"/>
    <property type="match status" value="1"/>
</dbReference>
<evidence type="ECO:0000256" key="1">
    <source>
        <dbReference type="SAM" id="MobiDB-lite"/>
    </source>
</evidence>
<feature type="region of interest" description="Disordered" evidence="1">
    <location>
        <begin position="128"/>
        <end position="148"/>
    </location>
</feature>
<name>A0A2G8KQG6_STIJA</name>
<organism evidence="2 3">
    <name type="scientific">Stichopus japonicus</name>
    <name type="common">Sea cucumber</name>
    <dbReference type="NCBI Taxonomy" id="307972"/>
    <lineage>
        <taxon>Eukaryota</taxon>
        <taxon>Metazoa</taxon>
        <taxon>Echinodermata</taxon>
        <taxon>Eleutherozoa</taxon>
        <taxon>Echinozoa</taxon>
        <taxon>Holothuroidea</taxon>
        <taxon>Aspidochirotacea</taxon>
        <taxon>Aspidochirotida</taxon>
        <taxon>Stichopodidae</taxon>
        <taxon>Apostichopus</taxon>
    </lineage>
</organism>
<dbReference type="OrthoDB" id="5876637at2759"/>
<evidence type="ECO:0000313" key="3">
    <source>
        <dbReference type="Proteomes" id="UP000230750"/>
    </source>
</evidence>
<feature type="compositionally biased region" description="Polar residues" evidence="1">
    <location>
        <begin position="158"/>
        <end position="172"/>
    </location>
</feature>
<dbReference type="InterPro" id="IPR026680">
    <property type="entry name" value="CCDC137"/>
</dbReference>
<evidence type="ECO:0000313" key="2">
    <source>
        <dbReference type="EMBL" id="PIK50180.1"/>
    </source>
</evidence>
<feature type="region of interest" description="Disordered" evidence="1">
    <location>
        <begin position="1"/>
        <end position="22"/>
    </location>
</feature>
<comment type="caution">
    <text evidence="2">The sequence shown here is derived from an EMBL/GenBank/DDBJ whole genome shotgun (WGS) entry which is preliminary data.</text>
</comment>
<dbReference type="GO" id="GO:0005634">
    <property type="term" value="C:nucleus"/>
    <property type="evidence" value="ECO:0007669"/>
    <property type="project" value="TreeGrafter"/>
</dbReference>
<keyword evidence="3" id="KW-1185">Reference proteome</keyword>
<dbReference type="EMBL" id="MRZV01000430">
    <property type="protein sequence ID" value="PIK50180.1"/>
    <property type="molecule type" value="Genomic_DNA"/>
</dbReference>
<dbReference type="PANTHER" id="PTHR21838:SF2">
    <property type="entry name" value="COILED-COIL DOMAIN-CONTAINING PROTEIN 137"/>
    <property type="match status" value="1"/>
</dbReference>
<feature type="region of interest" description="Disordered" evidence="1">
    <location>
        <begin position="158"/>
        <end position="177"/>
    </location>
</feature>
<reference evidence="2 3" key="1">
    <citation type="journal article" date="2017" name="PLoS Biol.">
        <title>The sea cucumber genome provides insights into morphological evolution and visceral regeneration.</title>
        <authorList>
            <person name="Zhang X."/>
            <person name="Sun L."/>
            <person name="Yuan J."/>
            <person name="Sun Y."/>
            <person name="Gao Y."/>
            <person name="Zhang L."/>
            <person name="Li S."/>
            <person name="Dai H."/>
            <person name="Hamel J.F."/>
            <person name="Liu C."/>
            <person name="Yu Y."/>
            <person name="Liu S."/>
            <person name="Lin W."/>
            <person name="Guo K."/>
            <person name="Jin S."/>
            <person name="Xu P."/>
            <person name="Storey K.B."/>
            <person name="Huan P."/>
            <person name="Zhang T."/>
            <person name="Zhou Y."/>
            <person name="Zhang J."/>
            <person name="Lin C."/>
            <person name="Li X."/>
            <person name="Xing L."/>
            <person name="Huo D."/>
            <person name="Sun M."/>
            <person name="Wang L."/>
            <person name="Mercier A."/>
            <person name="Li F."/>
            <person name="Yang H."/>
            <person name="Xiang J."/>
        </authorList>
    </citation>
    <scope>NUCLEOTIDE SEQUENCE [LARGE SCALE GENOMIC DNA]</scope>
    <source>
        <strain evidence="2">Shaxun</strain>
        <tissue evidence="2">Muscle</tissue>
    </source>
</reference>
<dbReference type="AlphaFoldDB" id="A0A2G8KQG6"/>
<gene>
    <name evidence="2" type="ORF">BSL78_12931</name>
</gene>
<accession>A0A2G8KQG6</accession>
<dbReference type="Proteomes" id="UP000230750">
    <property type="component" value="Unassembled WGS sequence"/>
</dbReference>
<dbReference type="STRING" id="307972.A0A2G8KQG6"/>
<protein>
    <submittedName>
        <fullName evidence="2">Putative coiled-coil domain-containing protein</fullName>
    </submittedName>
</protein>
<proteinExistence type="predicted"/>
<sequence length="214" mass="24431">MLGTIEDAKKTKAEKKREKAEKRKVEIAALEEVGIKPVTYPEEGEKMDAFVQRVSSSANKKIREERMKILVNSHDENSDRKTKVSDSNKRRLALLKKKAEHKKIEKNLDQLEKDFFTEKIAFGDVARCPPQFTAKPRGGKATEKSGKKQLHLSAMLSKNATASVKHQESSTSKYKKRKTMTLYERKAFDEKQSAAIEAYRKVKMQRMSGGGNRR</sequence>